<dbReference type="Gene3D" id="3.40.50.720">
    <property type="entry name" value="NAD(P)-binding Rossmann-like Domain"/>
    <property type="match status" value="1"/>
</dbReference>
<evidence type="ECO:0000313" key="2">
    <source>
        <dbReference type="Proteomes" id="UP001153076"/>
    </source>
</evidence>
<dbReference type="InterPro" id="IPR002347">
    <property type="entry name" value="SDR_fam"/>
</dbReference>
<organism evidence="1 2">
    <name type="scientific">Carnegiea gigantea</name>
    <dbReference type="NCBI Taxonomy" id="171969"/>
    <lineage>
        <taxon>Eukaryota</taxon>
        <taxon>Viridiplantae</taxon>
        <taxon>Streptophyta</taxon>
        <taxon>Embryophyta</taxon>
        <taxon>Tracheophyta</taxon>
        <taxon>Spermatophyta</taxon>
        <taxon>Magnoliopsida</taxon>
        <taxon>eudicotyledons</taxon>
        <taxon>Gunneridae</taxon>
        <taxon>Pentapetalae</taxon>
        <taxon>Caryophyllales</taxon>
        <taxon>Cactineae</taxon>
        <taxon>Cactaceae</taxon>
        <taxon>Cactoideae</taxon>
        <taxon>Echinocereeae</taxon>
        <taxon>Carnegiea</taxon>
    </lineage>
</organism>
<comment type="caution">
    <text evidence="1">The sequence shown here is derived from an EMBL/GenBank/DDBJ whole genome shotgun (WGS) entry which is preliminary data.</text>
</comment>
<name>A0A9Q1KI91_9CARY</name>
<accession>A0A9Q1KI91</accession>
<sequence>MAGDDRVAVSASSQQWRMKLSLEGKVVMITGASSGIGREFCLDLAESGCRIIAAARRKDRLKTVCDQINSAGGVRAIAVQLDVTADGRTIDVADAFGRIDALINNAGIRGNLPNLSDSSLGPVLRECLKWLIKLLLDVLPGRLVANFFTTRFLQSIKFAVIELRILPERCLRWCYARPTLLYNLVYC</sequence>
<dbReference type="Proteomes" id="UP001153076">
    <property type="component" value="Unassembled WGS sequence"/>
</dbReference>
<dbReference type="PRINTS" id="PR00081">
    <property type="entry name" value="GDHRDH"/>
</dbReference>
<dbReference type="SUPFAM" id="SSF51735">
    <property type="entry name" value="NAD(P)-binding Rossmann-fold domains"/>
    <property type="match status" value="1"/>
</dbReference>
<protein>
    <submittedName>
        <fullName evidence="1">Uncharacterized protein</fullName>
    </submittedName>
</protein>
<dbReference type="OrthoDB" id="47007at2759"/>
<proteinExistence type="predicted"/>
<evidence type="ECO:0000313" key="1">
    <source>
        <dbReference type="EMBL" id="KAJ8443222.1"/>
    </source>
</evidence>
<dbReference type="EMBL" id="JAKOGI010000124">
    <property type="protein sequence ID" value="KAJ8443222.1"/>
    <property type="molecule type" value="Genomic_DNA"/>
</dbReference>
<dbReference type="PANTHER" id="PTHR44375">
    <property type="entry name" value="BETA-KETOACYL-ACP REDUCTASE-LIKE PROTEIN-RELATED"/>
    <property type="match status" value="1"/>
</dbReference>
<reference evidence="1" key="1">
    <citation type="submission" date="2022-04" db="EMBL/GenBank/DDBJ databases">
        <title>Carnegiea gigantea Genome sequencing and assembly v2.</title>
        <authorList>
            <person name="Copetti D."/>
            <person name="Sanderson M.J."/>
            <person name="Burquez A."/>
            <person name="Wojciechowski M.F."/>
        </authorList>
    </citation>
    <scope>NUCLEOTIDE SEQUENCE</scope>
    <source>
        <strain evidence="1">SGP5-SGP5p</strain>
        <tissue evidence="1">Aerial part</tissue>
    </source>
</reference>
<dbReference type="InterPro" id="IPR036291">
    <property type="entry name" value="NAD(P)-bd_dom_sf"/>
</dbReference>
<keyword evidence="2" id="KW-1185">Reference proteome</keyword>
<dbReference type="Pfam" id="PF00106">
    <property type="entry name" value="adh_short"/>
    <property type="match status" value="1"/>
</dbReference>
<dbReference type="AlphaFoldDB" id="A0A9Q1KI91"/>
<gene>
    <name evidence="1" type="ORF">Cgig2_017215</name>
</gene>
<dbReference type="PANTHER" id="PTHR44375:SF13">
    <property type="entry name" value="DEHYDROGENASE_REDUCTASE SDR FAMILY MEMBER 7-LIKE"/>
    <property type="match status" value="1"/>
</dbReference>